<sequence length="598" mass="64081">MPRYSSSWKTTWIRREVVAGALKVMGAACLLAQAHSPAPPPPAGAKTLACKGRAVPELVDVTERVGVRFRHLSAPEKKYIVESMSGGVLVVDYDRDGWPDLYFTNAPTVEMALKGEKAQSALYHNNRDGSFTDVTDKAGVATPCFAMGGAVGDFNNDGYPDIYVTCLGGNVLYRNNGDGTFTDIARQAGVLDGRWSTGAAFGDYDGDGFVDLMVTNYVDFKLSDLPGFGKAPTCRYRGIDVQCGPRGLKGAGDSLFHNNGNGTFTDVSKAAGVSDPNGYYGLGVVWSDFNNTGRPDIYVANDSTPSFLYRNDGNGKFSEIGLESGTAVSADGAEQGSMGVAVGDYDHSGRFSIYVTNFSDEDNALYRNLGKDDFRDVSYDAGVAVATLPWVKWGDAFVDVDNDGWSDLIAVNGQVYPQVDSLPSGARYRQPKNLFMNERNDTFCDAGQEAGLALQEPRVSRGLAVADLDNDGNVDVVVSDIDGTAMILHNKGVAGTHWVSFELAGAKSNRLALGARVTITAGGMIQTDEVRSGGSYLSQSDLRLHFGLGSSTRIDSVEIRWPSGKVDKLVGLAPDRFYSVVEGRGVVPRSEIVPSEKH</sequence>
<comment type="caution">
    <text evidence="3">The sequence shown here is derived from an EMBL/GenBank/DDBJ whole genome shotgun (WGS) entry which is preliminary data.</text>
</comment>
<evidence type="ECO:0000256" key="1">
    <source>
        <dbReference type="ARBA" id="ARBA00022729"/>
    </source>
</evidence>
<evidence type="ECO:0000313" key="3">
    <source>
        <dbReference type="EMBL" id="RZU39925.1"/>
    </source>
</evidence>
<evidence type="ECO:0000313" key="4">
    <source>
        <dbReference type="Proteomes" id="UP000292958"/>
    </source>
</evidence>
<accession>A0A4Q7YSV2</accession>
<protein>
    <submittedName>
        <fullName evidence="3">VCBS repeat protein</fullName>
    </submittedName>
</protein>
<dbReference type="Proteomes" id="UP000292958">
    <property type="component" value="Unassembled WGS sequence"/>
</dbReference>
<dbReference type="Pfam" id="PF13517">
    <property type="entry name" value="FG-GAP_3"/>
    <property type="match status" value="3"/>
</dbReference>
<feature type="domain" description="ASPIC/UnbV" evidence="2">
    <location>
        <begin position="512"/>
        <end position="578"/>
    </location>
</feature>
<dbReference type="RefSeq" id="WP_242617775.1">
    <property type="nucleotide sequence ID" value="NZ_SHKW01000001.1"/>
</dbReference>
<dbReference type="InterPro" id="IPR028994">
    <property type="entry name" value="Integrin_alpha_N"/>
</dbReference>
<reference evidence="3 4" key="1">
    <citation type="submission" date="2019-02" db="EMBL/GenBank/DDBJ databases">
        <title>Genomic Encyclopedia of Archaeal and Bacterial Type Strains, Phase II (KMG-II): from individual species to whole genera.</title>
        <authorList>
            <person name="Goeker M."/>
        </authorList>
    </citation>
    <scope>NUCLEOTIDE SEQUENCE [LARGE SCALE GENOMIC DNA]</scope>
    <source>
        <strain evidence="3 4">DSM 18101</strain>
    </source>
</reference>
<keyword evidence="4" id="KW-1185">Reference proteome</keyword>
<keyword evidence="1" id="KW-0732">Signal</keyword>
<dbReference type="SUPFAM" id="SSF69318">
    <property type="entry name" value="Integrin alpha N-terminal domain"/>
    <property type="match status" value="1"/>
</dbReference>
<dbReference type="AlphaFoldDB" id="A0A4Q7YSV2"/>
<dbReference type="Gene3D" id="2.130.10.130">
    <property type="entry name" value="Integrin alpha, N-terminal"/>
    <property type="match status" value="2"/>
</dbReference>
<proteinExistence type="predicted"/>
<dbReference type="PANTHER" id="PTHR16026:SF0">
    <property type="entry name" value="CARTILAGE ACIDIC PROTEIN 1"/>
    <property type="match status" value="1"/>
</dbReference>
<dbReference type="PANTHER" id="PTHR16026">
    <property type="entry name" value="CARTILAGE ACIDIC PROTEIN 1"/>
    <property type="match status" value="1"/>
</dbReference>
<name>A0A4Q7YSV2_9BACT</name>
<dbReference type="InterPro" id="IPR027039">
    <property type="entry name" value="Crtac1"/>
</dbReference>
<dbReference type="InterPro" id="IPR011519">
    <property type="entry name" value="UnbV_ASPIC"/>
</dbReference>
<dbReference type="EMBL" id="SHKW01000001">
    <property type="protein sequence ID" value="RZU39925.1"/>
    <property type="molecule type" value="Genomic_DNA"/>
</dbReference>
<organism evidence="3 4">
    <name type="scientific">Edaphobacter modestus</name>
    <dbReference type="NCBI Taxonomy" id="388466"/>
    <lineage>
        <taxon>Bacteria</taxon>
        <taxon>Pseudomonadati</taxon>
        <taxon>Acidobacteriota</taxon>
        <taxon>Terriglobia</taxon>
        <taxon>Terriglobales</taxon>
        <taxon>Acidobacteriaceae</taxon>
        <taxon>Edaphobacter</taxon>
    </lineage>
</organism>
<evidence type="ECO:0000259" key="2">
    <source>
        <dbReference type="Pfam" id="PF07593"/>
    </source>
</evidence>
<gene>
    <name evidence="3" type="ORF">BDD14_1330</name>
</gene>
<dbReference type="Pfam" id="PF07593">
    <property type="entry name" value="UnbV_ASPIC"/>
    <property type="match status" value="1"/>
</dbReference>
<dbReference type="InterPro" id="IPR013517">
    <property type="entry name" value="FG-GAP"/>
</dbReference>